<protein>
    <recommendedName>
        <fullName evidence="8">Histone-lysine N-methyltransferase</fullName>
    </recommendedName>
</protein>
<dbReference type="OMA" id="ACDAMKL"/>
<dbReference type="InterPro" id="IPR025776">
    <property type="entry name" value="SUVR4/1/2"/>
</dbReference>
<comment type="subcellular location">
    <subcellularLocation>
        <location evidence="1">Chromosome</location>
    </subcellularLocation>
</comment>
<feature type="region of interest" description="Disordered" evidence="3">
    <location>
        <begin position="194"/>
        <end position="227"/>
    </location>
</feature>
<dbReference type="Proteomes" id="UP000324705">
    <property type="component" value="Chromosome 2A"/>
</dbReference>
<dbReference type="PANTHER" id="PTHR46450">
    <property type="entry name" value="INACTIVE HISTONE-LYSINE N-METHYLTRANSFERASE SUVR1-RELATED"/>
    <property type="match status" value="1"/>
</dbReference>
<evidence type="ECO:0000259" key="5">
    <source>
        <dbReference type="PROSITE" id="PS50867"/>
    </source>
</evidence>
<evidence type="ECO:0000256" key="1">
    <source>
        <dbReference type="ARBA" id="ARBA00004286"/>
    </source>
</evidence>
<dbReference type="PROSITE" id="PS50280">
    <property type="entry name" value="SET"/>
    <property type="match status" value="1"/>
</dbReference>
<organism evidence="6 7">
    <name type="scientific">Triticum turgidum subsp. durum</name>
    <name type="common">Durum wheat</name>
    <name type="synonym">Triticum durum</name>
    <dbReference type="NCBI Taxonomy" id="4567"/>
    <lineage>
        <taxon>Eukaryota</taxon>
        <taxon>Viridiplantae</taxon>
        <taxon>Streptophyta</taxon>
        <taxon>Embryophyta</taxon>
        <taxon>Tracheophyta</taxon>
        <taxon>Spermatophyta</taxon>
        <taxon>Magnoliopsida</taxon>
        <taxon>Liliopsida</taxon>
        <taxon>Poales</taxon>
        <taxon>Poaceae</taxon>
        <taxon>BOP clade</taxon>
        <taxon>Pooideae</taxon>
        <taxon>Triticodae</taxon>
        <taxon>Triticeae</taxon>
        <taxon>Triticinae</taxon>
        <taxon>Triticum</taxon>
    </lineage>
</organism>
<evidence type="ECO:0000259" key="4">
    <source>
        <dbReference type="PROSITE" id="PS50280"/>
    </source>
</evidence>
<keyword evidence="2" id="KW-0158">Chromosome</keyword>
<dbReference type="Pfam" id="PF10440">
    <property type="entry name" value="WIYLD"/>
    <property type="match status" value="1"/>
</dbReference>
<reference evidence="6 7" key="1">
    <citation type="submission" date="2017-09" db="EMBL/GenBank/DDBJ databases">
        <authorList>
            <consortium name="International Durum Wheat Genome Sequencing Consortium (IDWGSC)"/>
            <person name="Milanesi L."/>
        </authorList>
    </citation>
    <scope>NUCLEOTIDE SEQUENCE [LARGE SCALE GENOMIC DNA]</scope>
    <source>
        <strain evidence="7">cv. Svevo</strain>
    </source>
</reference>
<dbReference type="InterPro" id="IPR001214">
    <property type="entry name" value="SET_dom"/>
</dbReference>
<dbReference type="GO" id="GO:0008270">
    <property type="term" value="F:zinc ion binding"/>
    <property type="evidence" value="ECO:0007669"/>
    <property type="project" value="InterPro"/>
</dbReference>
<dbReference type="SMART" id="SM00317">
    <property type="entry name" value="SET"/>
    <property type="match status" value="1"/>
</dbReference>
<dbReference type="GO" id="GO:0005634">
    <property type="term" value="C:nucleus"/>
    <property type="evidence" value="ECO:0007669"/>
    <property type="project" value="InterPro"/>
</dbReference>
<evidence type="ECO:0000313" key="7">
    <source>
        <dbReference type="Proteomes" id="UP000324705"/>
    </source>
</evidence>
<dbReference type="Gramene" id="TRITD2Av1G263930.3">
    <property type="protein sequence ID" value="TRITD2Av1G263930.3"/>
    <property type="gene ID" value="TRITD2Av1G263930"/>
</dbReference>
<dbReference type="PROSITE" id="PS50867">
    <property type="entry name" value="PRE_SET"/>
    <property type="match status" value="1"/>
</dbReference>
<dbReference type="InterPro" id="IPR046341">
    <property type="entry name" value="SET_dom_sf"/>
</dbReference>
<name>A0A9R1RD26_TRITD</name>
<dbReference type="SMART" id="SM00468">
    <property type="entry name" value="PreSET"/>
    <property type="match status" value="1"/>
</dbReference>
<dbReference type="Gene3D" id="2.170.270.10">
    <property type="entry name" value="SET domain"/>
    <property type="match status" value="1"/>
</dbReference>
<dbReference type="Pfam" id="PF00856">
    <property type="entry name" value="SET"/>
    <property type="match status" value="1"/>
</dbReference>
<proteinExistence type="predicted"/>
<evidence type="ECO:0000313" key="6">
    <source>
        <dbReference type="EMBL" id="VAH36960.1"/>
    </source>
</evidence>
<dbReference type="PROSITE" id="PS51580">
    <property type="entry name" value="SAM_MT43_3"/>
    <property type="match status" value="1"/>
</dbReference>
<evidence type="ECO:0000256" key="3">
    <source>
        <dbReference type="SAM" id="MobiDB-lite"/>
    </source>
</evidence>
<dbReference type="EMBL" id="LT934113">
    <property type="protein sequence ID" value="VAH36960.1"/>
    <property type="molecule type" value="Genomic_DNA"/>
</dbReference>
<evidence type="ECO:0000256" key="2">
    <source>
        <dbReference type="ARBA" id="ARBA00022454"/>
    </source>
</evidence>
<accession>A0A9R1RD26</accession>
<evidence type="ECO:0008006" key="8">
    <source>
        <dbReference type="Google" id="ProtNLM"/>
    </source>
</evidence>
<dbReference type="AlphaFoldDB" id="A0A9R1RD26"/>
<feature type="domain" description="Pre-SET" evidence="5">
    <location>
        <begin position="460"/>
        <end position="556"/>
    </location>
</feature>
<dbReference type="InterPro" id="IPR007728">
    <property type="entry name" value="Pre-SET_dom"/>
</dbReference>
<dbReference type="PANTHER" id="PTHR46450:SF24">
    <property type="entry name" value="HISTONE-LYSINE N-METHYLTRANSFERASE SUVR4"/>
    <property type="match status" value="1"/>
</dbReference>
<gene>
    <name evidence="6" type="ORF">TRITD_2Av1G263930</name>
</gene>
<dbReference type="GO" id="GO:0042054">
    <property type="term" value="F:histone methyltransferase activity"/>
    <property type="evidence" value="ECO:0007669"/>
    <property type="project" value="InterPro"/>
</dbReference>
<dbReference type="SUPFAM" id="SSF82199">
    <property type="entry name" value="SET domain"/>
    <property type="match status" value="1"/>
</dbReference>
<sequence length="753" mass="83728">MGSSRGNRNVRARRAVKAMKLLGISREQTAPVLRRLVELYDDNWQLIEAESYRALADAIFDEQANGGPANGGDQVQGQEELDLELEETGTMPEMFTPEDDDQRPSTSLAVVRKDPDNRITAPRSRTGSRANPLGPDPTQAASPTQTRALSKRRQMQMQMMDGDFQQPVFLREPKPEPVDMDAVDCLNVQPGLIHRSRKRSAPSSEFLALPPPEQTPTQISEGDKNRTTQHCRNREMPTLSVEPANSTMNNGTGSGDGNVQEAPCLDVDIASSPRGDVKMSLKFCIDPSKFHMPALEAVLKMVEDKCLRSHKVLPPDFSIRGLMTEMCQCVVQLGTKHTAEHNTQSDTVGNGSLSENAISRKRKARGEPLVSKGSESGPANSTLAQQHHLALSVSKTIHDITDISKGEENVRISIADESGREKCPPSFYYMPTNAVSQNALVSMFLAKIGSEDCCPECFGNCLSAPAPCACARETGGEYAYTLDGLVKPAFIDECVSMNRFPEEHHMVFCKTCPLERSRNKASPEPCRGHLVRKFIKECWSKCGCNMQCGNRVVQRGIRCNLQVFFAEEGRGWGLRTLDDLPKGTFVCEYAGEILTNTELHERAIQNMQNARYTHPILLDAGWCSGGEPKDEEALCLDGTFYGNVGRFINHRTSCNIPCRCCDANLAMIPVEVETPDHQYYHVAFFTSKKVEAFEELTWDYGIDFDDERQPMKPFECLCGSRYCRGGRRHLLRKERRRSRVTGTAGRAEVLEGC</sequence>
<feature type="region of interest" description="Disordered" evidence="3">
    <location>
        <begin position="92"/>
        <end position="149"/>
    </location>
</feature>
<keyword evidence="7" id="KW-1185">Reference proteome</keyword>
<dbReference type="InterPro" id="IPR018848">
    <property type="entry name" value="WIYLD_domain"/>
</dbReference>
<dbReference type="InterPro" id="IPR043017">
    <property type="entry name" value="WIYLD_dom_sf"/>
</dbReference>
<dbReference type="GO" id="GO:0005694">
    <property type="term" value="C:chromosome"/>
    <property type="evidence" value="ECO:0007669"/>
    <property type="project" value="UniProtKB-SubCell"/>
</dbReference>
<feature type="region of interest" description="Disordered" evidence="3">
    <location>
        <begin position="360"/>
        <end position="380"/>
    </location>
</feature>
<dbReference type="CDD" id="cd10538">
    <property type="entry name" value="SET_SETDB-like"/>
    <property type="match status" value="1"/>
</dbReference>
<feature type="compositionally biased region" description="Polar residues" evidence="3">
    <location>
        <begin position="139"/>
        <end position="148"/>
    </location>
</feature>
<dbReference type="Pfam" id="PF05033">
    <property type="entry name" value="Pre-SET"/>
    <property type="match status" value="1"/>
</dbReference>
<dbReference type="Gene3D" id="1.10.8.850">
    <property type="entry name" value="Histone-lysine N methyltransferase , C-terminal domain-like"/>
    <property type="match status" value="1"/>
</dbReference>
<feature type="domain" description="SET" evidence="4">
    <location>
        <begin position="559"/>
        <end position="701"/>
    </location>
</feature>